<keyword evidence="2" id="KW-1185">Reference proteome</keyword>
<organism evidence="1 2">
    <name type="scientific">Corchorus olitorius</name>
    <dbReference type="NCBI Taxonomy" id="93759"/>
    <lineage>
        <taxon>Eukaryota</taxon>
        <taxon>Viridiplantae</taxon>
        <taxon>Streptophyta</taxon>
        <taxon>Embryophyta</taxon>
        <taxon>Tracheophyta</taxon>
        <taxon>Spermatophyta</taxon>
        <taxon>Magnoliopsida</taxon>
        <taxon>eudicotyledons</taxon>
        <taxon>Gunneridae</taxon>
        <taxon>Pentapetalae</taxon>
        <taxon>rosids</taxon>
        <taxon>malvids</taxon>
        <taxon>Malvales</taxon>
        <taxon>Malvaceae</taxon>
        <taxon>Grewioideae</taxon>
        <taxon>Apeibeae</taxon>
        <taxon>Corchorus</taxon>
    </lineage>
</organism>
<reference evidence="2" key="1">
    <citation type="submission" date="2013-09" db="EMBL/GenBank/DDBJ databases">
        <title>Corchorus olitorius genome sequencing.</title>
        <authorList>
            <person name="Alam M."/>
            <person name="Haque M.S."/>
            <person name="Islam M.S."/>
            <person name="Emdad E.M."/>
            <person name="Islam M.M."/>
            <person name="Ahmed B."/>
            <person name="Halim A."/>
            <person name="Hossen Q.M.M."/>
            <person name="Hossain M.Z."/>
            <person name="Ahmed R."/>
            <person name="Khan M.M."/>
            <person name="Islam R."/>
            <person name="Rashid M.M."/>
            <person name="Khan S.A."/>
            <person name="Rahman M.S."/>
            <person name="Alam M."/>
            <person name="Yahiya A.S."/>
            <person name="Khan M.S."/>
            <person name="Azam M.S."/>
            <person name="Haque T."/>
            <person name="Lashkar M.Z.H."/>
            <person name="Akhand A.I."/>
            <person name="Morshed G."/>
            <person name="Roy S."/>
            <person name="Uddin K.S."/>
            <person name="Rabeya T."/>
            <person name="Hossain A.S."/>
            <person name="Chowdhury A."/>
            <person name="Snigdha A.R."/>
            <person name="Mortoza M.S."/>
            <person name="Matin S.A."/>
            <person name="Hoque S.M.E."/>
            <person name="Islam M.K."/>
            <person name="Roy D.K."/>
            <person name="Haider R."/>
            <person name="Moosa M.M."/>
            <person name="Elias S.M."/>
            <person name="Hasan A.M."/>
            <person name="Jahan S."/>
            <person name="Shafiuddin M."/>
            <person name="Mahmood N."/>
            <person name="Shommy N.S."/>
        </authorList>
    </citation>
    <scope>NUCLEOTIDE SEQUENCE [LARGE SCALE GENOMIC DNA]</scope>
    <source>
        <strain evidence="2">cv. O-4</strain>
    </source>
</reference>
<name>A0A1R3GHJ8_9ROSI</name>
<accession>A0A1R3GHJ8</accession>
<gene>
    <name evidence="1" type="ORF">COLO4_35298</name>
</gene>
<protein>
    <submittedName>
        <fullName evidence="1">Uncharacterized protein</fullName>
    </submittedName>
</protein>
<dbReference type="AlphaFoldDB" id="A0A1R3GHJ8"/>
<evidence type="ECO:0000313" key="1">
    <source>
        <dbReference type="EMBL" id="OMO57541.1"/>
    </source>
</evidence>
<evidence type="ECO:0000313" key="2">
    <source>
        <dbReference type="Proteomes" id="UP000187203"/>
    </source>
</evidence>
<dbReference type="Proteomes" id="UP000187203">
    <property type="component" value="Unassembled WGS sequence"/>
</dbReference>
<dbReference type="EMBL" id="AWUE01022525">
    <property type="protein sequence ID" value="OMO57541.1"/>
    <property type="molecule type" value="Genomic_DNA"/>
</dbReference>
<comment type="caution">
    <text evidence="1">The sequence shown here is derived from an EMBL/GenBank/DDBJ whole genome shotgun (WGS) entry which is preliminary data.</text>
</comment>
<sequence>MIFKVVIGVIAFVEALDHLERIAATIGLLWLMKFSLLKPPNFAAQWNLEWNTSSCDFARHGWIKENDVKSWQILFPIVVGKFENFFKNDSVAR</sequence>
<proteinExistence type="predicted"/>